<dbReference type="Proteomes" id="UP000001362">
    <property type="component" value="Chromosome"/>
</dbReference>
<feature type="chain" id="PRO_5002857976" evidence="1">
    <location>
        <begin position="24"/>
        <end position="230"/>
    </location>
</feature>
<organism evidence="2 3">
    <name type="scientific">Acidithiobacillus ferrooxidans (strain ATCC 23270 / DSM 14882 / CIP 104768 / NCIMB 8455)</name>
    <name type="common">Ferrobacillus ferrooxidans (strain ATCC 23270)</name>
    <dbReference type="NCBI Taxonomy" id="243159"/>
    <lineage>
        <taxon>Bacteria</taxon>
        <taxon>Pseudomonadati</taxon>
        <taxon>Pseudomonadota</taxon>
        <taxon>Acidithiobacillia</taxon>
        <taxon>Acidithiobacillales</taxon>
        <taxon>Acidithiobacillaceae</taxon>
        <taxon>Acidithiobacillus</taxon>
    </lineage>
</organism>
<dbReference type="PROSITE" id="PS51257">
    <property type="entry name" value="PROKAR_LIPOPROTEIN"/>
    <property type="match status" value="1"/>
</dbReference>
<evidence type="ECO:0000256" key="1">
    <source>
        <dbReference type="SAM" id="SignalP"/>
    </source>
</evidence>
<evidence type="ECO:0000313" key="2">
    <source>
        <dbReference type="EMBL" id="ACK77917.1"/>
    </source>
</evidence>
<gene>
    <name evidence="2" type="ordered locus">AFE_2491</name>
</gene>
<dbReference type="AlphaFoldDB" id="B7J726"/>
<accession>B7J726</accession>
<keyword evidence="1" id="KW-0732">Signal</keyword>
<dbReference type="PaxDb" id="243159-AFE_2491"/>
<dbReference type="eggNOG" id="ENOG502Z9A2">
    <property type="taxonomic scope" value="Bacteria"/>
</dbReference>
<name>B7J726_ACIF2</name>
<feature type="signal peptide" evidence="1">
    <location>
        <begin position="1"/>
        <end position="23"/>
    </location>
</feature>
<dbReference type="Pfam" id="PF09601">
    <property type="entry name" value="DUF2459"/>
    <property type="match status" value="1"/>
</dbReference>
<sequence length="230" mass="24741">MPRLLLAARVAIATLATAMLASCAPGLPPSVATKPVLPPPPHFLTNSTEVTIGVLDEGWHTGLVLPVGALGPSLDHLRHWFPEAKYLAYGWGNRNFYIATHPGPGMAIDALFPSSSVVFVEGLSKHPKNALPPDAHLRWICVSRTAVWRLDAYLGDYLRMGPSEDPVSLAPGPFPGSRFFASTGTYDAFHTCNTWTAAALKFADLPVSDEGVLFAGQVMSEIRPLRSCPE</sequence>
<evidence type="ECO:0000313" key="3">
    <source>
        <dbReference type="Proteomes" id="UP000001362"/>
    </source>
</evidence>
<dbReference type="KEGG" id="afr:AFE_2491"/>
<keyword evidence="3" id="KW-1185">Reference proteome</keyword>
<dbReference type="HOGENOM" id="CLU_086263_1_1_6"/>
<reference evidence="2 3" key="1">
    <citation type="journal article" date="2008" name="BMC Genomics">
        <title>Acidithiobacillus ferrooxidans metabolism: from genome sequence to industrial applications.</title>
        <authorList>
            <person name="Valdes J."/>
            <person name="Pedroso I."/>
            <person name="Quatrini R."/>
            <person name="Dodson R.J."/>
            <person name="Tettelin H."/>
            <person name="Blake R.II."/>
            <person name="Eisen J.A."/>
            <person name="Holmes D.S."/>
        </authorList>
    </citation>
    <scope>NUCLEOTIDE SEQUENCE [LARGE SCALE GENOMIC DNA]</scope>
    <source>
        <strain evidence="3">ATCC 23270 / DSM 14882 / CIP 104768 / NCIMB 8455</strain>
    </source>
</reference>
<dbReference type="STRING" id="243159.AFE_2491"/>
<dbReference type="EMBL" id="CP001219">
    <property type="protein sequence ID" value="ACK77917.1"/>
    <property type="molecule type" value="Genomic_DNA"/>
</dbReference>
<keyword evidence="2" id="KW-0449">Lipoprotein</keyword>
<protein>
    <submittedName>
        <fullName evidence="2">Lipoprotein, putative</fullName>
    </submittedName>
</protein>
<dbReference type="InterPro" id="IPR011727">
    <property type="entry name" value="CHP02117"/>
</dbReference>
<proteinExistence type="predicted"/>